<evidence type="ECO:0000313" key="2">
    <source>
        <dbReference type="Proteomes" id="UP001390339"/>
    </source>
</evidence>
<dbReference type="PANTHER" id="PTHR43394:SF13">
    <property type="entry name" value="ANTIGEN PEPTIDE TRANSPORTER 1"/>
    <property type="match status" value="1"/>
</dbReference>
<protein>
    <submittedName>
        <fullName evidence="1">ABC transporter</fullName>
    </submittedName>
</protein>
<evidence type="ECO:0000313" key="1">
    <source>
        <dbReference type="EMBL" id="KAK8859506.1"/>
    </source>
</evidence>
<reference evidence="1 2" key="1">
    <citation type="journal article" date="2024" name="IMA Fungus">
        <title>Apiospora arundinis, a panoply of carbohydrate-active enzymes and secondary metabolites.</title>
        <authorList>
            <person name="Sorensen T."/>
            <person name="Petersen C."/>
            <person name="Muurmann A.T."/>
            <person name="Christiansen J.V."/>
            <person name="Brundto M.L."/>
            <person name="Overgaard C.K."/>
            <person name="Boysen A.T."/>
            <person name="Wollenberg R.D."/>
            <person name="Larsen T.O."/>
            <person name="Sorensen J.L."/>
            <person name="Nielsen K.L."/>
            <person name="Sondergaard T.E."/>
        </authorList>
    </citation>
    <scope>NUCLEOTIDE SEQUENCE [LARGE SCALE GENOMIC DNA]</scope>
    <source>
        <strain evidence="1 2">AAU 773</strain>
    </source>
</reference>
<dbReference type="Proteomes" id="UP001390339">
    <property type="component" value="Unassembled WGS sequence"/>
</dbReference>
<dbReference type="Gene3D" id="3.40.50.300">
    <property type="entry name" value="P-loop containing nucleotide triphosphate hydrolases"/>
    <property type="match status" value="2"/>
</dbReference>
<dbReference type="PANTHER" id="PTHR43394">
    <property type="entry name" value="ATP-DEPENDENT PERMEASE MDL1, MITOCHONDRIAL"/>
    <property type="match status" value="1"/>
</dbReference>
<dbReference type="InterPro" id="IPR039421">
    <property type="entry name" value="Type_1_exporter"/>
</dbReference>
<proteinExistence type="predicted"/>
<dbReference type="InterPro" id="IPR027417">
    <property type="entry name" value="P-loop_NTPase"/>
</dbReference>
<dbReference type="SUPFAM" id="SSF52540">
    <property type="entry name" value="P-loop containing nucleoside triphosphate hydrolases"/>
    <property type="match status" value="1"/>
</dbReference>
<sequence length="117" mass="13235">MPQVADNLIFDESIMYNVRYVKPSASDEDVHRACRQAQLHEDIEAREKGYSSNARHLMSSVMNADRIYVLGEGGRVIQTGTHNSLLLETDGEYAGLWRNHMGRAPVERTVEEMLDAV</sequence>
<gene>
    <name evidence="1" type="ORF">PGQ11_010240</name>
</gene>
<name>A0ABR2I967_9PEZI</name>
<comment type="caution">
    <text evidence="1">The sequence shown here is derived from an EMBL/GenBank/DDBJ whole genome shotgun (WGS) entry which is preliminary data.</text>
</comment>
<keyword evidence="2" id="KW-1185">Reference proteome</keyword>
<accession>A0ABR2I967</accession>
<organism evidence="1 2">
    <name type="scientific">Apiospora arundinis</name>
    <dbReference type="NCBI Taxonomy" id="335852"/>
    <lineage>
        <taxon>Eukaryota</taxon>
        <taxon>Fungi</taxon>
        <taxon>Dikarya</taxon>
        <taxon>Ascomycota</taxon>
        <taxon>Pezizomycotina</taxon>
        <taxon>Sordariomycetes</taxon>
        <taxon>Xylariomycetidae</taxon>
        <taxon>Amphisphaeriales</taxon>
        <taxon>Apiosporaceae</taxon>
        <taxon>Apiospora</taxon>
    </lineage>
</organism>
<dbReference type="EMBL" id="JAPCWZ010000006">
    <property type="protein sequence ID" value="KAK8859506.1"/>
    <property type="molecule type" value="Genomic_DNA"/>
</dbReference>